<dbReference type="RefSeq" id="WP_070101544.1">
    <property type="nucleotide sequence ID" value="NZ_AP025232.1"/>
</dbReference>
<gene>
    <name evidence="1" type="ORF">LI282_07645</name>
</gene>
<dbReference type="EMBL" id="JAJCQG010000019">
    <property type="protein sequence ID" value="MCB7280911.1"/>
    <property type="molecule type" value="Genomic_DNA"/>
</dbReference>
<organism evidence="1 2">
    <name type="scientific">Phocaeicola vulgatus</name>
    <name type="common">Bacteroides vulgatus</name>
    <dbReference type="NCBI Taxonomy" id="821"/>
    <lineage>
        <taxon>Bacteria</taxon>
        <taxon>Pseudomonadati</taxon>
        <taxon>Bacteroidota</taxon>
        <taxon>Bacteroidia</taxon>
        <taxon>Bacteroidales</taxon>
        <taxon>Bacteroidaceae</taxon>
        <taxon>Phocaeicola</taxon>
    </lineage>
</organism>
<dbReference type="Proteomes" id="UP001199363">
    <property type="component" value="Unassembled WGS sequence"/>
</dbReference>
<comment type="caution">
    <text evidence="1">The sequence shown here is derived from an EMBL/GenBank/DDBJ whole genome shotgun (WGS) entry which is preliminary data.</text>
</comment>
<evidence type="ECO:0000313" key="2">
    <source>
        <dbReference type="Proteomes" id="UP001199363"/>
    </source>
</evidence>
<proteinExistence type="predicted"/>
<dbReference type="AlphaFoldDB" id="A0AAW4USN3"/>
<accession>A0AAW4USN3</accession>
<sequence length="84" mass="9957">MEQDSEQDKPVFTVVYVSSLKVKECWEHQPALQTEGLILPEDMLSEQDCMTDAKIFWLKPILMQDIIFMENQQINLRNMIMHNQ</sequence>
<reference evidence="1" key="1">
    <citation type="submission" date="2021-10" db="EMBL/GenBank/DDBJ databases">
        <title>Collection of gut derived symbiotic bacterial strains cultured from healthy donors.</title>
        <authorList>
            <person name="Lin H."/>
            <person name="Littmann E."/>
            <person name="Kohout C."/>
            <person name="Pamer E.G."/>
        </authorList>
    </citation>
    <scope>NUCLEOTIDE SEQUENCE</scope>
    <source>
        <strain evidence="1">DFI.1.167</strain>
    </source>
</reference>
<protein>
    <submittedName>
        <fullName evidence="1">Uncharacterized protein</fullName>
    </submittedName>
</protein>
<evidence type="ECO:0000313" key="1">
    <source>
        <dbReference type="EMBL" id="MCB7280911.1"/>
    </source>
</evidence>
<name>A0AAW4USN3_PHOVU</name>